<protein>
    <submittedName>
        <fullName evidence="2">Uncharacterized protein</fullName>
    </submittedName>
</protein>
<keyword evidence="1" id="KW-0472">Membrane</keyword>
<dbReference type="KEGG" id="kna:B0W47_10230"/>
<organism evidence="2 3">
    <name type="scientific">Komagataeibacter nataicola</name>
    <dbReference type="NCBI Taxonomy" id="265960"/>
    <lineage>
        <taxon>Bacteria</taxon>
        <taxon>Pseudomonadati</taxon>
        <taxon>Pseudomonadota</taxon>
        <taxon>Alphaproteobacteria</taxon>
        <taxon>Acetobacterales</taxon>
        <taxon>Acetobacteraceae</taxon>
        <taxon>Komagataeibacter</taxon>
    </lineage>
</organism>
<feature type="transmembrane region" description="Helical" evidence="1">
    <location>
        <begin position="136"/>
        <end position="152"/>
    </location>
</feature>
<gene>
    <name evidence="2" type="ORF">B0W47_10230</name>
</gene>
<evidence type="ECO:0000313" key="3">
    <source>
        <dbReference type="Proteomes" id="UP000189683"/>
    </source>
</evidence>
<feature type="transmembrane region" description="Helical" evidence="1">
    <location>
        <begin position="20"/>
        <end position="42"/>
    </location>
</feature>
<proteinExistence type="predicted"/>
<dbReference type="EMBL" id="CP019875">
    <property type="protein sequence ID" value="AQU87793.1"/>
    <property type="molecule type" value="Genomic_DNA"/>
</dbReference>
<keyword evidence="1" id="KW-0812">Transmembrane</keyword>
<dbReference type="AlphaFoldDB" id="A0A9N7C8U7"/>
<feature type="transmembrane region" description="Helical" evidence="1">
    <location>
        <begin position="82"/>
        <end position="98"/>
    </location>
</feature>
<keyword evidence="1" id="KW-1133">Transmembrane helix</keyword>
<feature type="transmembrane region" description="Helical" evidence="1">
    <location>
        <begin position="105"/>
        <end position="124"/>
    </location>
</feature>
<sequence length="281" mass="31962">MIVYSCATLAHKQNFNPIKFIFISFISYVLSILIIFSLNYIFHHRFGIHIAGWRHPHHIHNLHDIITNFFIALKSCLSSFEYHWPIMAFSLLIIFLSVSRKEKMGIAISCAFIYCLLMDFNLVFTTGVDIPPRANIWQWAFLCSSLALYFGWTEQGQAPVKKYSPALVSASIAAGMLFVGCQEWLTFHSENRDVAIYQTRISEDLLLRGQKTVIVCGDPSQLEALRSTGHDDARAELRVALKKIADISVLAGTKEECTADDLLPDGPFYRKGRQEYLVYGK</sequence>
<evidence type="ECO:0000313" key="2">
    <source>
        <dbReference type="EMBL" id="AQU87793.1"/>
    </source>
</evidence>
<dbReference type="Proteomes" id="UP000189683">
    <property type="component" value="Chromosome"/>
</dbReference>
<name>A0A9N7C8U7_9PROT</name>
<evidence type="ECO:0000256" key="1">
    <source>
        <dbReference type="SAM" id="Phobius"/>
    </source>
</evidence>
<reference evidence="3" key="1">
    <citation type="submission" date="2017-02" db="EMBL/GenBank/DDBJ databases">
        <title>zhang.</title>
        <authorList>
            <person name="Zhang H."/>
        </authorList>
    </citation>
    <scope>NUCLEOTIDE SEQUENCE [LARGE SCALE GENOMIC DNA]</scope>
    <source>
        <strain evidence="3">RZS01</strain>
    </source>
</reference>
<accession>A0A9N7C8U7</accession>